<dbReference type="Proteomes" id="UP000032749">
    <property type="component" value="Chromosome"/>
</dbReference>
<name>R4YSN8_OLEAN</name>
<keyword evidence="4" id="KW-1185">Reference proteome</keyword>
<gene>
    <name evidence="3" type="primary">copB</name>
    <name evidence="3" type="ORF">OLEAN_C37690</name>
</gene>
<protein>
    <submittedName>
        <fullName evidence="3">Copper resistance protein B</fullName>
    </submittedName>
</protein>
<organism evidence="3 4">
    <name type="scientific">Oleispira antarctica RB-8</name>
    <dbReference type="NCBI Taxonomy" id="698738"/>
    <lineage>
        <taxon>Bacteria</taxon>
        <taxon>Pseudomonadati</taxon>
        <taxon>Pseudomonadota</taxon>
        <taxon>Gammaproteobacteria</taxon>
        <taxon>Oceanospirillales</taxon>
        <taxon>Oceanospirillaceae</taxon>
        <taxon>Oleispira</taxon>
    </lineage>
</organism>
<reference evidence="3 4" key="1">
    <citation type="journal article" date="2013" name="Nat. Commun.">
        <title>Genome sequence and functional genomic analysis of the oil-degrading bacterium Oleispira antarctica.</title>
        <authorList>
            <person name="Kube M."/>
            <person name="Chernikova T.N."/>
            <person name="Al-Ramahi Y."/>
            <person name="Beloqui A."/>
            <person name="Lopez-Cortez N."/>
            <person name="Guazzaroni M.E."/>
            <person name="Heipieper H.J."/>
            <person name="Klages S."/>
            <person name="Kotsyurbenko O.R."/>
            <person name="Langer I."/>
            <person name="Nechitaylo T.Y."/>
            <person name="Lunsdorf H."/>
            <person name="Fernandez M."/>
            <person name="Juarez S."/>
            <person name="Ciordia S."/>
            <person name="Singer A."/>
            <person name="Kagan O."/>
            <person name="Egorova O."/>
            <person name="Petit P.A."/>
            <person name="Stogios P."/>
            <person name="Kim Y."/>
            <person name="Tchigvintsev A."/>
            <person name="Flick R."/>
            <person name="Denaro R."/>
            <person name="Genovese M."/>
            <person name="Albar J.P."/>
            <person name="Reva O.N."/>
            <person name="Martinez-Gomariz M."/>
            <person name="Tran H."/>
            <person name="Ferrer M."/>
            <person name="Savchenko A."/>
            <person name="Yakunin A.F."/>
            <person name="Yakimov M.M."/>
            <person name="Golyshina O.V."/>
            <person name="Reinhardt R."/>
            <person name="Golyshin P.N."/>
        </authorList>
    </citation>
    <scope>NUCLEOTIDE SEQUENCE [LARGE SCALE GENOMIC DNA]</scope>
</reference>
<dbReference type="HOGENOM" id="CLU_042913_0_0_6"/>
<dbReference type="Pfam" id="PF05275">
    <property type="entry name" value="CopB"/>
    <property type="match status" value="1"/>
</dbReference>
<evidence type="ECO:0000256" key="2">
    <source>
        <dbReference type="SAM" id="SignalP"/>
    </source>
</evidence>
<evidence type="ECO:0000313" key="4">
    <source>
        <dbReference type="Proteomes" id="UP000032749"/>
    </source>
</evidence>
<sequence length="317" mass="34894">MKKIQRILTKRRLLAHALTLAGLASSSAVLAQESDMHSGHDMAAMQNTPKAMDHSNMAGMDHGSMNSKMQPQGGDAPKDARDPHAYSNGYTLTAGPYAQSGPRQLKLADEHAFWAVLGDRLEYNPDTESTVFDLQAWYGTTFNRLVIKAEGDIADGSLEEMQTDVLYSQAFSGYFDAQLGVRLDRNEAGTDRQWLAASVQGLAPYWFEVDASVYLGEDARTALALQAEYELLFTQRIILQSSAELTAYGKEDLDNGIGSGLSSGKLGMRLRYEINRQFAPYVGVEWARSFGDTADLMRSAGGSVEDTEYVAGLRFWF</sequence>
<dbReference type="STRING" id="698738.OLEAN_C37690"/>
<feature type="chain" id="PRO_5004374349" evidence="2">
    <location>
        <begin position="32"/>
        <end position="317"/>
    </location>
</feature>
<dbReference type="PATRIC" id="fig|698738.3.peg.3923"/>
<dbReference type="GO" id="GO:0009279">
    <property type="term" value="C:cell outer membrane"/>
    <property type="evidence" value="ECO:0007669"/>
    <property type="project" value="InterPro"/>
</dbReference>
<dbReference type="GO" id="GO:0005507">
    <property type="term" value="F:copper ion binding"/>
    <property type="evidence" value="ECO:0007669"/>
    <property type="project" value="InterPro"/>
</dbReference>
<dbReference type="OrthoDB" id="9778934at2"/>
<dbReference type="GO" id="GO:0006878">
    <property type="term" value="P:intracellular copper ion homeostasis"/>
    <property type="evidence" value="ECO:0007669"/>
    <property type="project" value="InterPro"/>
</dbReference>
<feature type="region of interest" description="Disordered" evidence="1">
    <location>
        <begin position="59"/>
        <end position="93"/>
    </location>
</feature>
<accession>R4YSN8</accession>
<dbReference type="AlphaFoldDB" id="R4YSN8"/>
<dbReference type="KEGG" id="oai:OLEAN_C37690"/>
<keyword evidence="2" id="KW-0732">Signal</keyword>
<evidence type="ECO:0000313" key="3">
    <source>
        <dbReference type="EMBL" id="CCK77945.1"/>
    </source>
</evidence>
<evidence type="ECO:0000256" key="1">
    <source>
        <dbReference type="SAM" id="MobiDB-lite"/>
    </source>
</evidence>
<dbReference type="InterPro" id="IPR007939">
    <property type="entry name" value="Cu-R_B_prcur"/>
</dbReference>
<dbReference type="EMBL" id="FO203512">
    <property type="protein sequence ID" value="CCK77945.1"/>
    <property type="molecule type" value="Genomic_DNA"/>
</dbReference>
<feature type="signal peptide" evidence="2">
    <location>
        <begin position="1"/>
        <end position="31"/>
    </location>
</feature>
<proteinExistence type="predicted"/>